<proteinExistence type="predicted"/>
<name>A0A220VEE7_9GAMM</name>
<dbReference type="AlphaFoldDB" id="A0A220VEE7"/>
<dbReference type="EMBL" id="CP022355">
    <property type="protein sequence ID" value="ASK78774.1"/>
    <property type="molecule type" value="Genomic_DNA"/>
</dbReference>
<evidence type="ECO:0000313" key="2">
    <source>
        <dbReference type="Proteomes" id="UP000242175"/>
    </source>
</evidence>
<dbReference type="RefSeq" id="WP_089073682.1">
    <property type="nucleotide sequence ID" value="NZ_CBCSAM010000001.1"/>
</dbReference>
<protein>
    <submittedName>
        <fullName evidence="1">Uncharacterized protein</fullName>
    </submittedName>
</protein>
<accession>A0A220VEE7</accession>
<dbReference type="OrthoDB" id="5604317at2"/>
<dbReference type="KEGG" id="pmai:CF386_07080"/>
<keyword evidence="2" id="KW-1185">Reference proteome</keyword>
<organism evidence="1 2">
    <name type="scientific">Paraphotobacterium marinum</name>
    <dbReference type="NCBI Taxonomy" id="1755811"/>
    <lineage>
        <taxon>Bacteria</taxon>
        <taxon>Pseudomonadati</taxon>
        <taxon>Pseudomonadota</taxon>
        <taxon>Gammaproteobacteria</taxon>
        <taxon>Vibrionales</taxon>
        <taxon>Vibrionaceae</taxon>
        <taxon>Paraphotobacterium</taxon>
    </lineage>
</organism>
<sequence>MYEVKCLLDYSVKLAYIGHVDNVIEGILPEKLKNKRFLASDFDYGFELASPQGAYNLGDCIMLNGTMYSSRTDQTRTERDPLMWGPEFVTSGLFVVPKNTPVTHLVNYFSFDKGDSLCDLYQKIYESVNGPFAAVGCIELAKIRAESITRAPIDNENIFHNISDYYQENEYNDEHVSVAIHSVVSNMQNNELREINHKLSSVLYYRPDSKYEKLLSHTHALKLSKPILNIEDIKPRHAEEVLHLMDDSIVRYVNLKIYKIGDLEEIS</sequence>
<evidence type="ECO:0000313" key="1">
    <source>
        <dbReference type="EMBL" id="ASK78774.1"/>
    </source>
</evidence>
<gene>
    <name evidence="1" type="ORF">CF386_07080</name>
</gene>
<dbReference type="Proteomes" id="UP000242175">
    <property type="component" value="Chromosome large"/>
</dbReference>
<reference evidence="1 2" key="1">
    <citation type="journal article" date="2016" name="Int. J. Syst. Evol. Microbiol.">
        <title>Paraphotobacterium marinum gen. nov., sp. nov., a member of the family Vibrionaceae, isolated from surface seawater.</title>
        <authorList>
            <person name="Huang Z."/>
            <person name="Dong C."/>
            <person name="Shao Z."/>
        </authorList>
    </citation>
    <scope>NUCLEOTIDE SEQUENCE [LARGE SCALE GENOMIC DNA]</scope>
    <source>
        <strain evidence="1 2">NSCS20N07D</strain>
    </source>
</reference>